<dbReference type="InterPro" id="IPR036728">
    <property type="entry name" value="PBP_GOBP_sf"/>
</dbReference>
<protein>
    <submittedName>
        <fullName evidence="2">Odorant binding protein 7</fullName>
    </submittedName>
</protein>
<dbReference type="PANTHER" id="PTHR21364">
    <property type="entry name" value="GENERAL ODORANT-BINDING PROTEIN 19A"/>
    <property type="match status" value="1"/>
</dbReference>
<feature type="chain" id="PRO_5035482292" evidence="1">
    <location>
        <begin position="20"/>
        <end position="142"/>
    </location>
</feature>
<sequence length="142" mass="15859">MKVFVLLVLSAYILIENEAAMTDAQLKAALKLLRNVCQPKNKATNEQIEAMHKGDWNQDKNGMCYMHCVLNMYKLIKKDNTLDYEVGMSTIEAQAPDSIKATAIHSLNSCKDAAKTTSDKCIAAFEIAHCLYLDNPPAYFLP</sequence>
<reference evidence="2" key="1">
    <citation type="submission" date="2018-01" db="EMBL/GenBank/DDBJ databases">
        <title>Harmonia axyridis odorant binding protein 7.</title>
        <authorList>
            <person name="Han S."/>
            <person name="Liang C."/>
            <person name="He Y."/>
            <person name="Liu T."/>
        </authorList>
    </citation>
    <scope>NUCLEOTIDE SEQUENCE</scope>
</reference>
<dbReference type="SUPFAM" id="SSF47565">
    <property type="entry name" value="Insect pheromone/odorant-binding proteins"/>
    <property type="match status" value="1"/>
</dbReference>
<dbReference type="AlphaFoldDB" id="A0A8J9QZF0"/>
<evidence type="ECO:0000313" key="2">
    <source>
        <dbReference type="EMBL" id="AVH84914.1"/>
    </source>
</evidence>
<dbReference type="Pfam" id="PF01395">
    <property type="entry name" value="PBP_GOBP"/>
    <property type="match status" value="1"/>
</dbReference>
<dbReference type="Gene3D" id="1.10.238.20">
    <property type="entry name" value="Pheromone/general odorant binding protein domain"/>
    <property type="match status" value="1"/>
</dbReference>
<dbReference type="CDD" id="cd23992">
    <property type="entry name" value="PBP_GOBP"/>
    <property type="match status" value="1"/>
</dbReference>
<keyword evidence="1" id="KW-0732">Signal</keyword>
<name>A0A8J9QZF0_HARAX</name>
<gene>
    <name evidence="2" type="primary">OBP7</name>
</gene>
<organism evidence="2">
    <name type="scientific">Harmonia axyridis</name>
    <name type="common">Multicolored Asian lady beetle</name>
    <name type="synonym">Coccinella axyridis</name>
    <dbReference type="NCBI Taxonomy" id="115357"/>
    <lineage>
        <taxon>Eukaryota</taxon>
        <taxon>Metazoa</taxon>
        <taxon>Ecdysozoa</taxon>
        <taxon>Arthropoda</taxon>
        <taxon>Hexapoda</taxon>
        <taxon>Insecta</taxon>
        <taxon>Pterygota</taxon>
        <taxon>Neoptera</taxon>
        <taxon>Endopterygota</taxon>
        <taxon>Coleoptera</taxon>
        <taxon>Polyphaga</taxon>
        <taxon>Cucujiformia</taxon>
        <taxon>Coccinelloidea</taxon>
        <taxon>Coccinellidae</taxon>
        <taxon>Coccinellinae</taxon>
        <taxon>Coccinellini</taxon>
        <taxon>Harmonia</taxon>
    </lineage>
</organism>
<dbReference type="PANTHER" id="PTHR21364:SF2">
    <property type="entry name" value="GENERAL ODORANT-BINDING PROTEIN 19A"/>
    <property type="match status" value="1"/>
</dbReference>
<accession>A0A8J9QZF0</accession>
<dbReference type="EMBL" id="MG757928">
    <property type="protein sequence ID" value="AVH84914.1"/>
    <property type="molecule type" value="mRNA"/>
</dbReference>
<dbReference type="InterPro" id="IPR006170">
    <property type="entry name" value="PBP/GOBP"/>
</dbReference>
<dbReference type="GO" id="GO:0005549">
    <property type="term" value="F:odorant binding"/>
    <property type="evidence" value="ECO:0007669"/>
    <property type="project" value="InterPro"/>
</dbReference>
<evidence type="ECO:0000256" key="1">
    <source>
        <dbReference type="SAM" id="SignalP"/>
    </source>
</evidence>
<proteinExistence type="evidence at transcript level"/>
<feature type="signal peptide" evidence="1">
    <location>
        <begin position="1"/>
        <end position="19"/>
    </location>
</feature>
<dbReference type="SMART" id="SM00708">
    <property type="entry name" value="PhBP"/>
    <property type="match status" value="1"/>
</dbReference>